<dbReference type="InterPro" id="IPR027511">
    <property type="entry name" value="ENOPH1_eukaryotes"/>
</dbReference>
<dbReference type="NCBIfam" id="TIGR01691">
    <property type="entry name" value="enolase-ppase"/>
    <property type="match status" value="1"/>
</dbReference>
<dbReference type="GeneID" id="30990574"/>
<dbReference type="SFLD" id="SFLDG01133">
    <property type="entry name" value="C1.5.4:_Enolase-phosphatase_Li"/>
    <property type="match status" value="1"/>
</dbReference>
<dbReference type="RefSeq" id="XP_020072148.1">
    <property type="nucleotide sequence ID" value="XM_020216178.1"/>
</dbReference>
<dbReference type="OMA" id="LQGMVWE"/>
<dbReference type="GO" id="GO:0005634">
    <property type="term" value="C:nucleus"/>
    <property type="evidence" value="ECO:0007669"/>
    <property type="project" value="UniProtKB-SubCell"/>
</dbReference>
<dbReference type="EC" id="3.1.3.77" evidence="6"/>
<feature type="binding site" evidence="6">
    <location>
        <position position="12"/>
    </location>
    <ligand>
        <name>Mg(2+)</name>
        <dbReference type="ChEBI" id="CHEBI:18420"/>
    </ligand>
</feature>
<dbReference type="Proteomes" id="UP000094389">
    <property type="component" value="Unassembled WGS sequence"/>
</dbReference>
<dbReference type="Pfam" id="PF00702">
    <property type="entry name" value="Hydrolase"/>
    <property type="match status" value="1"/>
</dbReference>
<dbReference type="SFLD" id="SFLDS00003">
    <property type="entry name" value="Haloacid_Dehalogenase"/>
    <property type="match status" value="1"/>
</dbReference>
<dbReference type="InterPro" id="IPR006439">
    <property type="entry name" value="HAD-SF_hydro_IA"/>
</dbReference>
<dbReference type="Gene3D" id="3.40.50.1000">
    <property type="entry name" value="HAD superfamily/HAD-like"/>
    <property type="match status" value="1"/>
</dbReference>
<reference evidence="7 8" key="1">
    <citation type="journal article" date="2016" name="Proc. Natl. Acad. Sci. U.S.A.">
        <title>Comparative genomics of biotechnologically important yeasts.</title>
        <authorList>
            <person name="Riley R."/>
            <person name="Haridas S."/>
            <person name="Wolfe K.H."/>
            <person name="Lopes M.R."/>
            <person name="Hittinger C.T."/>
            <person name="Goeker M."/>
            <person name="Salamov A.A."/>
            <person name="Wisecaver J.H."/>
            <person name="Long T.M."/>
            <person name="Calvey C.H."/>
            <person name="Aerts A.L."/>
            <person name="Barry K.W."/>
            <person name="Choi C."/>
            <person name="Clum A."/>
            <person name="Coughlan A.Y."/>
            <person name="Deshpande S."/>
            <person name="Douglass A.P."/>
            <person name="Hanson S.J."/>
            <person name="Klenk H.-P."/>
            <person name="LaButti K.M."/>
            <person name="Lapidus A."/>
            <person name="Lindquist E.A."/>
            <person name="Lipzen A.M."/>
            <person name="Meier-Kolthoff J.P."/>
            <person name="Ohm R.A."/>
            <person name="Otillar R.P."/>
            <person name="Pangilinan J.L."/>
            <person name="Peng Y."/>
            <person name="Rokas A."/>
            <person name="Rosa C.A."/>
            <person name="Scheuner C."/>
            <person name="Sibirny A.A."/>
            <person name="Slot J.C."/>
            <person name="Stielow J.B."/>
            <person name="Sun H."/>
            <person name="Kurtzman C.P."/>
            <person name="Blackwell M."/>
            <person name="Grigoriev I.V."/>
            <person name="Jeffries T.W."/>
        </authorList>
    </citation>
    <scope>NUCLEOTIDE SEQUENCE [LARGE SCALE GENOMIC DNA]</scope>
    <source>
        <strain evidence="8">ATCC 18201 / CBS 1600 / BCRC 20928 / JCM 3617 / NBRC 0987 / NRRL Y-1542</strain>
    </source>
</reference>
<organism evidence="7 8">
    <name type="scientific">Cyberlindnera jadinii (strain ATCC 18201 / CBS 1600 / BCRC 20928 / JCM 3617 / NBRC 0987 / NRRL Y-1542)</name>
    <name type="common">Torula yeast</name>
    <name type="synonym">Candida utilis</name>
    <dbReference type="NCBI Taxonomy" id="983966"/>
    <lineage>
        <taxon>Eukaryota</taxon>
        <taxon>Fungi</taxon>
        <taxon>Dikarya</taxon>
        <taxon>Ascomycota</taxon>
        <taxon>Saccharomycotina</taxon>
        <taxon>Saccharomycetes</taxon>
        <taxon>Phaffomycetales</taxon>
        <taxon>Phaffomycetaceae</taxon>
        <taxon>Cyberlindnera</taxon>
    </lineage>
</organism>
<evidence type="ECO:0000256" key="6">
    <source>
        <dbReference type="HAMAP-Rule" id="MF_03117"/>
    </source>
</evidence>
<keyword evidence="8" id="KW-1185">Reference proteome</keyword>
<comment type="catalytic activity">
    <reaction evidence="6">
        <text>5-methylsulfanyl-2,3-dioxopentyl phosphate + H2O = 1,2-dihydroxy-5-(methylsulfanyl)pent-1-en-3-one + phosphate</text>
        <dbReference type="Rhea" id="RHEA:21700"/>
        <dbReference type="ChEBI" id="CHEBI:15377"/>
        <dbReference type="ChEBI" id="CHEBI:43474"/>
        <dbReference type="ChEBI" id="CHEBI:49252"/>
        <dbReference type="ChEBI" id="CHEBI:58828"/>
        <dbReference type="EC" id="3.1.3.77"/>
    </reaction>
</comment>
<keyword evidence="2 6" id="KW-0479">Metal-binding</keyword>
<protein>
    <recommendedName>
        <fullName evidence="6">Enolase-phosphatase E1</fullName>
        <ecNumber evidence="6">3.1.3.77</ecNumber>
    </recommendedName>
    <alternativeName>
        <fullName evidence="6">2,3-diketo-5-methylthio-1-phosphopentane phosphatase</fullName>
    </alternativeName>
</protein>
<dbReference type="GO" id="GO:0000287">
    <property type="term" value="F:magnesium ion binding"/>
    <property type="evidence" value="ECO:0007669"/>
    <property type="project" value="UniProtKB-UniRule"/>
</dbReference>
<dbReference type="GO" id="GO:0005737">
    <property type="term" value="C:cytoplasm"/>
    <property type="evidence" value="ECO:0007669"/>
    <property type="project" value="UniProtKB-SubCell"/>
</dbReference>
<comment type="pathway">
    <text evidence="6">Amino-acid biosynthesis; L-methionine biosynthesis via salvage pathway; L-methionine from S-methyl-5-thio-alpha-D-ribose 1-phosphate: step 3/6.</text>
</comment>
<keyword evidence="6" id="KW-0963">Cytoplasm</keyword>
<evidence type="ECO:0000313" key="7">
    <source>
        <dbReference type="EMBL" id="ODV75109.1"/>
    </source>
</evidence>
<dbReference type="HAMAP" id="MF_03117">
    <property type="entry name" value="Salvage_MtnC_euk"/>
    <property type="match status" value="1"/>
</dbReference>
<keyword evidence="5 6" id="KW-0486">Methionine biosynthesis</keyword>
<feature type="binding site" evidence="6">
    <location>
        <position position="10"/>
    </location>
    <ligand>
        <name>Mg(2+)</name>
        <dbReference type="ChEBI" id="CHEBI:18420"/>
    </ligand>
</feature>
<dbReference type="SUPFAM" id="SSF56784">
    <property type="entry name" value="HAD-like"/>
    <property type="match status" value="1"/>
</dbReference>
<comment type="pathway">
    <text evidence="6">Amino-acid biosynthesis; L-methionine biosynthesis via salvage pathway; L-methionine from S-methyl-5-thio-alpha-D-ribose 1-phosphate: step 4/6.</text>
</comment>
<keyword evidence="4 6" id="KW-0460">Magnesium</keyword>
<comment type="subunit">
    <text evidence="6">Monomer.</text>
</comment>
<dbReference type="EMBL" id="KV453926">
    <property type="protein sequence ID" value="ODV75109.1"/>
    <property type="molecule type" value="Genomic_DNA"/>
</dbReference>
<dbReference type="PANTHER" id="PTHR20371:SF1">
    <property type="entry name" value="ENOLASE-PHOSPHATASE E1"/>
    <property type="match status" value="1"/>
</dbReference>
<feature type="binding site" evidence="6">
    <location>
        <position position="194"/>
    </location>
    <ligand>
        <name>Mg(2+)</name>
        <dbReference type="ChEBI" id="CHEBI:18420"/>
    </ligand>
</feature>
<evidence type="ECO:0000256" key="4">
    <source>
        <dbReference type="ARBA" id="ARBA00022842"/>
    </source>
</evidence>
<accession>A0A1E4S6I2</accession>
<dbReference type="CDD" id="cd01629">
    <property type="entry name" value="HAD_EP"/>
    <property type="match status" value="1"/>
</dbReference>
<sequence>MAQITALLLDIEGTVCPITFVKDCLFPYFLKKLPDVLSLVEFPLESSSQDSPIVSVIEGFPPETRTTREALQDHIVQLVKNDVKEKNLKALQGLVWNEGYSSGEIKAPLYQDAIDLIQVQSRNHKVYIYSSGSVHAQKLLFGHVDINGKSTDINGYLSGYFDITTSGYKFEPQSYKNIIQNIGIPGQEVLFLSDNVKEVQAALEAGLKAHVVVRPGNSPLTQDEVEKYKAVDDFSHLQL</sequence>
<comment type="subcellular location">
    <subcellularLocation>
        <location evidence="6">Cytoplasm</location>
    </subcellularLocation>
    <subcellularLocation>
        <location evidence="6">Nucleus</location>
    </subcellularLocation>
</comment>
<dbReference type="STRING" id="983966.A0A1E4S6I2"/>
<dbReference type="GO" id="GO:0043874">
    <property type="term" value="F:acireductone synthase activity"/>
    <property type="evidence" value="ECO:0007669"/>
    <property type="project" value="UniProtKB-EC"/>
</dbReference>
<evidence type="ECO:0000313" key="8">
    <source>
        <dbReference type="Proteomes" id="UP000094389"/>
    </source>
</evidence>
<dbReference type="PANTHER" id="PTHR20371">
    <property type="entry name" value="ENOLASE-PHOSPHATASE E1"/>
    <property type="match status" value="1"/>
</dbReference>
<keyword evidence="3 6" id="KW-0378">Hydrolase</keyword>
<dbReference type="AlphaFoldDB" id="A0A1E4S6I2"/>
<dbReference type="OrthoDB" id="272500at2759"/>
<dbReference type="UniPathway" id="UPA00904">
    <property type="reaction ID" value="UER00876"/>
</dbReference>
<comment type="similarity">
    <text evidence="6">Belongs to the HAD-like hydrolase superfamily. MasA/MtnC family.</text>
</comment>
<comment type="function">
    <text evidence="6">Bifunctional enzyme that catalyzes the enolization of 2,3-diketo-5-methylthiopentyl-1-phosphate (DK-MTP-1-P) into the intermediate 2-hydroxy-3-keto-5-methylthiopentenyl-1-phosphate (HK-MTPenyl-1-P), which is then dephosphorylated to form the acireductone 1,2-dihydroxy-3-keto-5-methylthiopentene (DHK-MTPene).</text>
</comment>
<dbReference type="InterPro" id="IPR023943">
    <property type="entry name" value="Enolase-ppase_E1"/>
</dbReference>
<gene>
    <name evidence="6" type="primary">UTR4</name>
    <name evidence="7" type="ORF">CYBJADRAFT_171048</name>
</gene>
<dbReference type="SFLD" id="SFLDG01129">
    <property type="entry name" value="C1.5:_HAD__Beta-PGM__Phosphata"/>
    <property type="match status" value="1"/>
</dbReference>
<dbReference type="GO" id="GO:0019509">
    <property type="term" value="P:L-methionine salvage from methylthioadenosine"/>
    <property type="evidence" value="ECO:0007669"/>
    <property type="project" value="UniProtKB-UniRule"/>
</dbReference>
<evidence type="ECO:0000256" key="5">
    <source>
        <dbReference type="ARBA" id="ARBA00023167"/>
    </source>
</evidence>
<keyword evidence="1 6" id="KW-0028">Amino-acid biosynthesis</keyword>
<feature type="binding site" evidence="6">
    <location>
        <position position="169"/>
    </location>
    <ligand>
        <name>substrate</name>
    </ligand>
</feature>
<keyword evidence="6" id="KW-0539">Nucleus</keyword>
<comment type="cofactor">
    <cofactor evidence="6">
        <name>Mg(2+)</name>
        <dbReference type="ChEBI" id="CHEBI:18420"/>
    </cofactor>
    <text evidence="6">Binds 1 Mg(2+) ion per subunit.</text>
</comment>
<dbReference type="NCBIfam" id="TIGR01549">
    <property type="entry name" value="HAD-SF-IA-v1"/>
    <property type="match status" value="1"/>
</dbReference>
<dbReference type="Gene3D" id="1.10.720.60">
    <property type="match status" value="1"/>
</dbReference>
<feature type="binding site" evidence="6">
    <location>
        <begin position="130"/>
        <end position="131"/>
    </location>
    <ligand>
        <name>substrate</name>
    </ligand>
</feature>
<dbReference type="InterPro" id="IPR023214">
    <property type="entry name" value="HAD_sf"/>
</dbReference>
<proteinExistence type="inferred from homology"/>
<name>A0A1E4S6I2_CYBJN</name>
<evidence type="ECO:0000256" key="3">
    <source>
        <dbReference type="ARBA" id="ARBA00022801"/>
    </source>
</evidence>
<dbReference type="InterPro" id="IPR036412">
    <property type="entry name" value="HAD-like_sf"/>
</dbReference>
<evidence type="ECO:0000256" key="1">
    <source>
        <dbReference type="ARBA" id="ARBA00022605"/>
    </source>
</evidence>
<evidence type="ECO:0000256" key="2">
    <source>
        <dbReference type="ARBA" id="ARBA00022723"/>
    </source>
</evidence>